<keyword evidence="6 8" id="KW-1133">Transmembrane helix</keyword>
<dbReference type="OrthoDB" id="9055647at2"/>
<feature type="transmembrane region" description="Helical" evidence="8">
    <location>
        <begin position="310"/>
        <end position="328"/>
    </location>
</feature>
<dbReference type="CDD" id="cd06550">
    <property type="entry name" value="TM_ABC_iron-siderophores_like"/>
    <property type="match status" value="1"/>
</dbReference>
<keyword evidence="5 8" id="KW-0812">Transmembrane</keyword>
<dbReference type="Gene3D" id="1.10.3470.10">
    <property type="entry name" value="ABC transporter involved in vitamin B12 uptake, BtuC"/>
    <property type="match status" value="1"/>
</dbReference>
<dbReference type="GO" id="GO:0022857">
    <property type="term" value="F:transmembrane transporter activity"/>
    <property type="evidence" value="ECO:0007669"/>
    <property type="project" value="InterPro"/>
</dbReference>
<name>A0A2N8ZLT3_9VIBR</name>
<feature type="transmembrane region" description="Helical" evidence="8">
    <location>
        <begin position="64"/>
        <end position="82"/>
    </location>
</feature>
<dbReference type="GO" id="GO:0033214">
    <property type="term" value="P:siderophore-iron import into cell"/>
    <property type="evidence" value="ECO:0007669"/>
    <property type="project" value="TreeGrafter"/>
</dbReference>
<comment type="subcellular location">
    <subcellularLocation>
        <location evidence="1">Cell membrane</location>
        <topology evidence="1">Multi-pass membrane protein</topology>
    </subcellularLocation>
</comment>
<keyword evidence="7 8" id="KW-0472">Membrane</keyword>
<evidence type="ECO:0000256" key="8">
    <source>
        <dbReference type="SAM" id="Phobius"/>
    </source>
</evidence>
<comment type="similarity">
    <text evidence="2">Belongs to the binding-protein-dependent transport system permease family. FecCD subfamily.</text>
</comment>
<proteinExistence type="inferred from homology"/>
<feature type="transmembrane region" description="Helical" evidence="8">
    <location>
        <begin position="151"/>
        <end position="173"/>
    </location>
</feature>
<evidence type="ECO:0000313" key="9">
    <source>
        <dbReference type="EMBL" id="SON52863.1"/>
    </source>
</evidence>
<reference evidence="9 10" key="1">
    <citation type="submission" date="2017-10" db="EMBL/GenBank/DDBJ databases">
        <authorList>
            <person name="Banno H."/>
            <person name="Chua N.-H."/>
        </authorList>
    </citation>
    <scope>NUCLEOTIDE SEQUENCE [LARGE SCALE GENOMIC DNA]</scope>
    <source>
        <strain evidence="9">Vibrio tapetis CECT4600</strain>
    </source>
</reference>
<keyword evidence="3" id="KW-0813">Transport</keyword>
<feature type="transmembrane region" description="Helical" evidence="8">
    <location>
        <begin position="9"/>
        <end position="32"/>
    </location>
</feature>
<keyword evidence="10" id="KW-1185">Reference proteome</keyword>
<dbReference type="Pfam" id="PF01032">
    <property type="entry name" value="FecCD"/>
    <property type="match status" value="1"/>
</dbReference>
<dbReference type="InterPro" id="IPR037294">
    <property type="entry name" value="ABC_BtuC-like"/>
</dbReference>
<dbReference type="RefSeq" id="WP_102525008.1">
    <property type="nucleotide sequence ID" value="NZ_LT960612.1"/>
</dbReference>
<keyword evidence="4" id="KW-1003">Cell membrane</keyword>
<evidence type="ECO:0000256" key="5">
    <source>
        <dbReference type="ARBA" id="ARBA00022692"/>
    </source>
</evidence>
<gene>
    <name evidence="9" type="primary">fecC</name>
    <name evidence="9" type="ORF">VTAP4600_B1252</name>
</gene>
<evidence type="ECO:0000256" key="2">
    <source>
        <dbReference type="ARBA" id="ARBA00007935"/>
    </source>
</evidence>
<protein>
    <submittedName>
        <fullName evidence="9">Iron-dicitrate transporter subunit membrane component of ABC superfamily KpLE2 phage-like element</fullName>
    </submittedName>
</protein>
<evidence type="ECO:0000256" key="4">
    <source>
        <dbReference type="ARBA" id="ARBA00022475"/>
    </source>
</evidence>
<dbReference type="GO" id="GO:0005886">
    <property type="term" value="C:plasma membrane"/>
    <property type="evidence" value="ECO:0007669"/>
    <property type="project" value="UniProtKB-SubCell"/>
</dbReference>
<feature type="transmembrane region" description="Helical" evidence="8">
    <location>
        <begin position="239"/>
        <end position="266"/>
    </location>
</feature>
<evidence type="ECO:0000256" key="6">
    <source>
        <dbReference type="ARBA" id="ARBA00022989"/>
    </source>
</evidence>
<dbReference type="InterPro" id="IPR000522">
    <property type="entry name" value="ABC_transptr_permease_BtuC"/>
</dbReference>
<dbReference type="PANTHER" id="PTHR30472:SF1">
    <property type="entry name" value="FE(3+) DICITRATE TRANSPORT SYSTEM PERMEASE PROTEIN FECC-RELATED"/>
    <property type="match status" value="1"/>
</dbReference>
<dbReference type="AlphaFoldDB" id="A0A2N8ZLT3"/>
<dbReference type="PANTHER" id="PTHR30472">
    <property type="entry name" value="FERRIC ENTEROBACTIN TRANSPORT SYSTEM PERMEASE PROTEIN"/>
    <property type="match status" value="1"/>
</dbReference>
<dbReference type="EMBL" id="LT960612">
    <property type="protein sequence ID" value="SON52863.1"/>
    <property type="molecule type" value="Genomic_DNA"/>
</dbReference>
<evidence type="ECO:0000256" key="7">
    <source>
        <dbReference type="ARBA" id="ARBA00023136"/>
    </source>
</evidence>
<organism evidence="9 10">
    <name type="scientific">Vibrio tapetis subsp. tapetis</name>
    <dbReference type="NCBI Taxonomy" id="1671868"/>
    <lineage>
        <taxon>Bacteria</taxon>
        <taxon>Pseudomonadati</taxon>
        <taxon>Pseudomonadota</taxon>
        <taxon>Gammaproteobacteria</taxon>
        <taxon>Vibrionales</taxon>
        <taxon>Vibrionaceae</taxon>
        <taxon>Vibrio</taxon>
    </lineage>
</organism>
<feature type="transmembrane region" description="Helical" evidence="8">
    <location>
        <begin position="94"/>
        <end position="115"/>
    </location>
</feature>
<feature type="transmembrane region" description="Helical" evidence="8">
    <location>
        <begin position="121"/>
        <end position="139"/>
    </location>
</feature>
<feature type="transmembrane region" description="Helical" evidence="8">
    <location>
        <begin position="199"/>
        <end position="218"/>
    </location>
</feature>
<dbReference type="KEGG" id="vta:B1252"/>
<dbReference type="Proteomes" id="UP000235828">
    <property type="component" value="Chromosome B"/>
</dbReference>
<dbReference type="SUPFAM" id="SSF81345">
    <property type="entry name" value="ABC transporter involved in vitamin B12 uptake, BtuC"/>
    <property type="match status" value="1"/>
</dbReference>
<sequence>MSYQLKTQLAVTITASLMFAGFISSMIAWSSFELTVDHLYQFYFSFDSSSMEQQIIGTLRAPRVYSAMLIGANLAVAGLLMQKLTSNALASPSILGLNAGAACFMALSSVGFPVLASLPTLTVAALGAVSSGFLVLLLGGFFSKKPLPLKLVLAGIAINALLVGLTRASVILADDMAYSVIQWLAGSVSSIDAQQWHKLWPISVVGFALALFNARSLNLFSLGSDVAISLGINVKRTQLLTCVAIILLTASSVSIAGPIAFVGLIVPHIAAPLIGQNLHVSIPFNALLGATLLSWSDTISRGVAFPAETPVGVITALIGTPIFIFLAARNKKI</sequence>
<evidence type="ECO:0000313" key="10">
    <source>
        <dbReference type="Proteomes" id="UP000235828"/>
    </source>
</evidence>
<evidence type="ECO:0000256" key="3">
    <source>
        <dbReference type="ARBA" id="ARBA00022448"/>
    </source>
</evidence>
<evidence type="ECO:0000256" key="1">
    <source>
        <dbReference type="ARBA" id="ARBA00004651"/>
    </source>
</evidence>
<accession>A0A2N8ZLT3</accession>